<comment type="caution">
    <text evidence="2">The sequence shown here is derived from an EMBL/GenBank/DDBJ whole genome shotgun (WGS) entry which is preliminary data.</text>
</comment>
<name>A0A919T0U5_9ACTN</name>
<accession>A0A919T0U5</accession>
<feature type="region of interest" description="Disordered" evidence="1">
    <location>
        <begin position="63"/>
        <end position="108"/>
    </location>
</feature>
<feature type="region of interest" description="Disordered" evidence="1">
    <location>
        <begin position="233"/>
        <end position="253"/>
    </location>
</feature>
<dbReference type="Proteomes" id="UP000680865">
    <property type="component" value="Unassembled WGS sequence"/>
</dbReference>
<reference evidence="2" key="1">
    <citation type="submission" date="2021-03" db="EMBL/GenBank/DDBJ databases">
        <title>Whole genome shotgun sequence of Actinoplanes consettensis NBRC 14913.</title>
        <authorList>
            <person name="Komaki H."/>
            <person name="Tamura T."/>
        </authorList>
    </citation>
    <scope>NUCLEOTIDE SEQUENCE</scope>
    <source>
        <strain evidence="2">NBRC 14913</strain>
    </source>
</reference>
<gene>
    <name evidence="2" type="ORF">Aco04nite_80350</name>
</gene>
<dbReference type="AlphaFoldDB" id="A0A919T0U5"/>
<sequence length="414" mass="42514">MFDLNDLPPPRKLPLGVRAEARRRLAVGISDRPARPARTGMVVAVAAAAVAVTAVGIPMLTGASPGPGPGGGPVPSSHPVEQDAPESPSAPAPRYDQRDSATAEDTERCAADGWKPLFTSSSGGVTLVTLRSGDKLRFCELTPETAALSAPAGRPASGARVTYVSANGTVAGVVADGEKYLSVKDPKMTTDAYGSEIPAEIRDGAFVIPNGVTARPPELELLLGMNPTAGKSGTLPAVVAPRKDRPQPTRTGLTSCGAEAGSPPLVDAHAWQAAAPVTLTATERVQTARYAGLLAFCLVDDEQGTARLLVTDGRTPVSPAAREAGPNPYVITSGAFYHFVTDEQGQRGSSTELICGLVLDDRVDRVTLQGGDQPISAAVTDGMFVLPGITGPHRYVLTLTSSDGATVATVAIGG</sequence>
<protein>
    <submittedName>
        <fullName evidence="2">Uncharacterized protein</fullName>
    </submittedName>
</protein>
<dbReference type="EMBL" id="BOQP01000050">
    <property type="protein sequence ID" value="GIM82192.1"/>
    <property type="molecule type" value="Genomic_DNA"/>
</dbReference>
<proteinExistence type="predicted"/>
<dbReference type="RefSeq" id="WP_213002416.1">
    <property type="nucleotide sequence ID" value="NZ_BAAATW010000018.1"/>
</dbReference>
<evidence type="ECO:0000313" key="3">
    <source>
        <dbReference type="Proteomes" id="UP000680865"/>
    </source>
</evidence>
<evidence type="ECO:0000256" key="1">
    <source>
        <dbReference type="SAM" id="MobiDB-lite"/>
    </source>
</evidence>
<feature type="compositionally biased region" description="Basic and acidic residues" evidence="1">
    <location>
        <begin position="95"/>
        <end position="108"/>
    </location>
</feature>
<organism evidence="2 3">
    <name type="scientific">Winogradskya consettensis</name>
    <dbReference type="NCBI Taxonomy" id="113560"/>
    <lineage>
        <taxon>Bacteria</taxon>
        <taxon>Bacillati</taxon>
        <taxon>Actinomycetota</taxon>
        <taxon>Actinomycetes</taxon>
        <taxon>Micromonosporales</taxon>
        <taxon>Micromonosporaceae</taxon>
        <taxon>Winogradskya</taxon>
    </lineage>
</organism>
<keyword evidence="3" id="KW-1185">Reference proteome</keyword>
<evidence type="ECO:0000313" key="2">
    <source>
        <dbReference type="EMBL" id="GIM82192.1"/>
    </source>
</evidence>